<proteinExistence type="predicted"/>
<organism evidence="1">
    <name type="scientific">marine sediment metagenome</name>
    <dbReference type="NCBI Taxonomy" id="412755"/>
    <lineage>
        <taxon>unclassified sequences</taxon>
        <taxon>metagenomes</taxon>
        <taxon>ecological metagenomes</taxon>
    </lineage>
</organism>
<feature type="non-terminal residue" evidence="1">
    <location>
        <position position="1"/>
    </location>
</feature>
<name>A0A0F8VR48_9ZZZZ</name>
<accession>A0A0F8VR48</accession>
<comment type="caution">
    <text evidence="1">The sequence shown here is derived from an EMBL/GenBank/DDBJ whole genome shotgun (WGS) entry which is preliminary data.</text>
</comment>
<dbReference type="EMBL" id="LAZR01069894">
    <property type="protein sequence ID" value="KKK46812.1"/>
    <property type="molecule type" value="Genomic_DNA"/>
</dbReference>
<gene>
    <name evidence="1" type="ORF">LCGC14_3161500</name>
</gene>
<evidence type="ECO:0000313" key="1">
    <source>
        <dbReference type="EMBL" id="KKK46812.1"/>
    </source>
</evidence>
<reference evidence="1" key="1">
    <citation type="journal article" date="2015" name="Nature">
        <title>Complex archaea that bridge the gap between prokaryotes and eukaryotes.</title>
        <authorList>
            <person name="Spang A."/>
            <person name="Saw J.H."/>
            <person name="Jorgensen S.L."/>
            <person name="Zaremba-Niedzwiedzka K."/>
            <person name="Martijn J."/>
            <person name="Lind A.E."/>
            <person name="van Eijk R."/>
            <person name="Schleper C."/>
            <person name="Guy L."/>
            <person name="Ettema T.J."/>
        </authorList>
    </citation>
    <scope>NUCLEOTIDE SEQUENCE</scope>
</reference>
<feature type="non-terminal residue" evidence="1">
    <location>
        <position position="334"/>
    </location>
</feature>
<dbReference type="AlphaFoldDB" id="A0A0F8VR48"/>
<protein>
    <submittedName>
        <fullName evidence="1">Uncharacterized protein</fullName>
    </submittedName>
</protein>
<sequence>ATDNIIGTKILTEVYLRTQEPHGRSLSRAMPWLRTLQKEVEKVLVDAKLSKSEREMVTHYIETRSAKDLRGSHLKGLGPLKNRSMTREELASADLLLELDIETMRLYEYIRLRNQLFWAEARNLKTNVENLDPTIKRAIEKEIIDKKDMTPNEMAGVQIFDHIRTQDLNDLSLYVVSRLVEAERGGALSQVDFAAKNKMTTAQIKAANEVVRIQDEIAAIPDVPIDDAQLVRGYMAHYAQHQTASPEGSVLNQGGISRDMSFVNAMIRSGETNVYEMDPVAITAKYIKNAFNAVEFNDAWNSAKKYVDTELGGQFGREGSVASWVAKSYLTDIR</sequence>